<evidence type="ECO:0000313" key="4">
    <source>
        <dbReference type="EMBL" id="UVQ97967.1"/>
    </source>
</evidence>
<dbReference type="EMBL" id="CZBL01000013">
    <property type="protein sequence ID" value="CUQ39472.1"/>
    <property type="molecule type" value="Genomic_DNA"/>
</dbReference>
<dbReference type="RefSeq" id="WP_022042282.1">
    <property type="nucleotide sequence ID" value="NZ_CAXSLD010000001.1"/>
</dbReference>
<evidence type="ECO:0000313" key="3">
    <source>
        <dbReference type="EMBL" id="MDO6357594.1"/>
    </source>
</evidence>
<evidence type="ECO:0000313" key="5">
    <source>
        <dbReference type="Proteomes" id="UP000095657"/>
    </source>
</evidence>
<dbReference type="EMBL" id="CP103166">
    <property type="protein sequence ID" value="UVQ97967.1"/>
    <property type="molecule type" value="Genomic_DNA"/>
</dbReference>
<dbReference type="Proteomes" id="UP000095657">
    <property type="component" value="Unassembled WGS sequence"/>
</dbReference>
<protein>
    <submittedName>
        <fullName evidence="2">Uncharacterized protein</fullName>
    </submittedName>
</protein>
<dbReference type="Proteomes" id="UP000095725">
    <property type="component" value="Unassembled WGS sequence"/>
</dbReference>
<reference evidence="5 6" key="1">
    <citation type="submission" date="2015-09" db="EMBL/GenBank/DDBJ databases">
        <authorList>
            <consortium name="Pathogen Informatics"/>
        </authorList>
    </citation>
    <scope>NUCLEOTIDE SEQUENCE [LARGE SCALE GENOMIC DNA]</scope>
    <source>
        <strain evidence="1 5">2789STDY5834880</strain>
        <strain evidence="2 6">2789STDY5834946</strain>
    </source>
</reference>
<dbReference type="STRING" id="47678.ERS852494_02566"/>
<dbReference type="Proteomes" id="UP001170023">
    <property type="component" value="Unassembled WGS sequence"/>
</dbReference>
<reference evidence="3" key="3">
    <citation type="submission" date="2023-07" db="EMBL/GenBank/DDBJ databases">
        <title>Whole Genome Sequencing of Colonoscopy isolates.</title>
        <authorList>
            <person name="Surve S.V."/>
            <person name="Valls R.A."/>
            <person name="Barrak K.E."/>
            <person name="Gardner T.B."/>
            <person name="O'Toole G.A."/>
        </authorList>
    </citation>
    <scope>NUCLEOTIDE SEQUENCE</scope>
    <source>
        <strain evidence="3">GP0119</strain>
    </source>
</reference>
<gene>
    <name evidence="1" type="ORF">ERS852494_02566</name>
    <name evidence="2" type="ORF">ERS852558_03022</name>
    <name evidence="4" type="ORF">NXW23_06410</name>
    <name evidence="3" type="ORF">Q4469_07805</name>
</gene>
<reference evidence="4" key="2">
    <citation type="submission" date="2022-08" db="EMBL/GenBank/DDBJ databases">
        <title>Genome Sequencing of Bacteroides fragilis Group Isolates with Nanopore Technology.</title>
        <authorList>
            <person name="Tisza M.J."/>
            <person name="Smith D."/>
            <person name="Dekker J.P."/>
        </authorList>
    </citation>
    <scope>NUCLEOTIDE SEQUENCE</scope>
    <source>
        <strain evidence="4">BFG-474</strain>
    </source>
</reference>
<dbReference type="EMBL" id="JAUONL010000004">
    <property type="protein sequence ID" value="MDO6357594.1"/>
    <property type="molecule type" value="Genomic_DNA"/>
</dbReference>
<sequence>MTVDLIPEITDYILLNVYSFAFSDLYNGKTGVSLALFKPPLFMKDDYLGGISS</sequence>
<proteinExistence type="predicted"/>
<organism evidence="2 6">
    <name type="scientific">Bacteroides caccae</name>
    <dbReference type="NCBI Taxonomy" id="47678"/>
    <lineage>
        <taxon>Bacteria</taxon>
        <taxon>Pseudomonadati</taxon>
        <taxon>Bacteroidota</taxon>
        <taxon>Bacteroidia</taxon>
        <taxon>Bacteroidales</taxon>
        <taxon>Bacteroidaceae</taxon>
        <taxon>Bacteroides</taxon>
    </lineage>
</organism>
<dbReference type="Proteomes" id="UP001060260">
    <property type="component" value="Chromosome"/>
</dbReference>
<dbReference type="EMBL" id="CZAI01000005">
    <property type="protein sequence ID" value="CUP56792.1"/>
    <property type="molecule type" value="Genomic_DNA"/>
</dbReference>
<evidence type="ECO:0000313" key="6">
    <source>
        <dbReference type="Proteomes" id="UP000095725"/>
    </source>
</evidence>
<evidence type="ECO:0000313" key="2">
    <source>
        <dbReference type="EMBL" id="CUQ39472.1"/>
    </source>
</evidence>
<accession>A0A174VXY1</accession>
<name>A0A174VXY1_9BACE</name>
<dbReference type="AlphaFoldDB" id="A0A174VXY1"/>
<evidence type="ECO:0000313" key="1">
    <source>
        <dbReference type="EMBL" id="CUP56792.1"/>
    </source>
</evidence>